<evidence type="ECO:0000259" key="1">
    <source>
        <dbReference type="Pfam" id="PF00651"/>
    </source>
</evidence>
<dbReference type="Proteomes" id="UP000054248">
    <property type="component" value="Unassembled WGS sequence"/>
</dbReference>
<accession>A0A0C3QGV1</accession>
<protein>
    <submittedName>
        <fullName evidence="2">Glycoside hydrolase family 16 protein</fullName>
    </submittedName>
</protein>
<sequence>MYFPGSAGGISALTGEPRYPTRRDFLQWESGDKFIVPPPFEASSPGDCILQSVEDVQFKVFRQILVLASPVMADMFSLPQKEAETKSNAAPLDHLPLISLAEDAETIHNLLLLLYPTSFPDKLEVQEAIKLAKVYDKYLIPKTRLRLAIGPLYNSRSTLENSPLELYRLAWELEMMSEAAIASRFTHKIAFKDLYIALPMEAFEKLLDLRKRREEGLDGLIAVLEPRKSICEADAGNDFDFFCQIAALKDLAKTTSSEDSGDYAAVFGLYTLQVL</sequence>
<organism evidence="2 3">
    <name type="scientific">Tulasnella calospora MUT 4182</name>
    <dbReference type="NCBI Taxonomy" id="1051891"/>
    <lineage>
        <taxon>Eukaryota</taxon>
        <taxon>Fungi</taxon>
        <taxon>Dikarya</taxon>
        <taxon>Basidiomycota</taxon>
        <taxon>Agaricomycotina</taxon>
        <taxon>Agaricomycetes</taxon>
        <taxon>Cantharellales</taxon>
        <taxon>Tulasnellaceae</taxon>
        <taxon>Tulasnella</taxon>
    </lineage>
</organism>
<gene>
    <name evidence="2" type="ORF">M407DRAFT_25782</name>
</gene>
<keyword evidence="3" id="KW-1185">Reference proteome</keyword>
<feature type="domain" description="BTB" evidence="1">
    <location>
        <begin position="46"/>
        <end position="136"/>
    </location>
</feature>
<dbReference type="EMBL" id="KN823053">
    <property type="protein sequence ID" value="KIO24819.1"/>
    <property type="molecule type" value="Genomic_DNA"/>
</dbReference>
<dbReference type="OrthoDB" id="3357985at2759"/>
<dbReference type="GO" id="GO:0016787">
    <property type="term" value="F:hydrolase activity"/>
    <property type="evidence" value="ECO:0007669"/>
    <property type="project" value="UniProtKB-KW"/>
</dbReference>
<dbReference type="HOGENOM" id="CLU_052397_1_0_1"/>
<reference evidence="3" key="2">
    <citation type="submission" date="2015-01" db="EMBL/GenBank/DDBJ databases">
        <title>Evolutionary Origins and Diversification of the Mycorrhizal Mutualists.</title>
        <authorList>
            <consortium name="DOE Joint Genome Institute"/>
            <consortium name="Mycorrhizal Genomics Consortium"/>
            <person name="Kohler A."/>
            <person name="Kuo A."/>
            <person name="Nagy L.G."/>
            <person name="Floudas D."/>
            <person name="Copeland A."/>
            <person name="Barry K.W."/>
            <person name="Cichocki N."/>
            <person name="Veneault-Fourrey C."/>
            <person name="LaButti K."/>
            <person name="Lindquist E.A."/>
            <person name="Lipzen A."/>
            <person name="Lundell T."/>
            <person name="Morin E."/>
            <person name="Murat C."/>
            <person name="Riley R."/>
            <person name="Ohm R."/>
            <person name="Sun H."/>
            <person name="Tunlid A."/>
            <person name="Henrissat B."/>
            <person name="Grigoriev I.V."/>
            <person name="Hibbett D.S."/>
            <person name="Martin F."/>
        </authorList>
    </citation>
    <scope>NUCLEOTIDE SEQUENCE [LARGE SCALE GENOMIC DNA]</scope>
    <source>
        <strain evidence="3">MUT 4182</strain>
    </source>
</reference>
<name>A0A0C3QGV1_9AGAM</name>
<dbReference type="InterPro" id="IPR011333">
    <property type="entry name" value="SKP1/BTB/POZ_sf"/>
</dbReference>
<dbReference type="AlphaFoldDB" id="A0A0C3QGV1"/>
<proteinExistence type="predicted"/>
<keyword evidence="2" id="KW-0378">Hydrolase</keyword>
<dbReference type="InterPro" id="IPR000210">
    <property type="entry name" value="BTB/POZ_dom"/>
</dbReference>
<dbReference type="Pfam" id="PF00651">
    <property type="entry name" value="BTB"/>
    <property type="match status" value="1"/>
</dbReference>
<evidence type="ECO:0000313" key="2">
    <source>
        <dbReference type="EMBL" id="KIO24819.1"/>
    </source>
</evidence>
<dbReference type="Gene3D" id="3.30.710.10">
    <property type="entry name" value="Potassium Channel Kv1.1, Chain A"/>
    <property type="match status" value="1"/>
</dbReference>
<evidence type="ECO:0000313" key="3">
    <source>
        <dbReference type="Proteomes" id="UP000054248"/>
    </source>
</evidence>
<reference evidence="2 3" key="1">
    <citation type="submission" date="2014-04" db="EMBL/GenBank/DDBJ databases">
        <authorList>
            <consortium name="DOE Joint Genome Institute"/>
            <person name="Kuo A."/>
            <person name="Girlanda M."/>
            <person name="Perotto S."/>
            <person name="Kohler A."/>
            <person name="Nagy L.G."/>
            <person name="Floudas D."/>
            <person name="Copeland A."/>
            <person name="Barry K.W."/>
            <person name="Cichocki N."/>
            <person name="Veneault-Fourrey C."/>
            <person name="LaButti K."/>
            <person name="Lindquist E.A."/>
            <person name="Lipzen A."/>
            <person name="Lundell T."/>
            <person name="Morin E."/>
            <person name="Murat C."/>
            <person name="Sun H."/>
            <person name="Tunlid A."/>
            <person name="Henrissat B."/>
            <person name="Grigoriev I.V."/>
            <person name="Hibbett D.S."/>
            <person name="Martin F."/>
            <person name="Nordberg H.P."/>
            <person name="Cantor M.N."/>
            <person name="Hua S.X."/>
        </authorList>
    </citation>
    <scope>NUCLEOTIDE SEQUENCE [LARGE SCALE GENOMIC DNA]</scope>
    <source>
        <strain evidence="2 3">MUT 4182</strain>
    </source>
</reference>